<gene>
    <name evidence="8" type="primary">Catsperb</name>
</gene>
<name>A0ABM1AN51_MICOH</name>
<organism evidence="7 8">
    <name type="scientific">Microtus ochrogaster</name>
    <name type="common">Prairie vole</name>
    <dbReference type="NCBI Taxonomy" id="79684"/>
    <lineage>
        <taxon>Eukaryota</taxon>
        <taxon>Metazoa</taxon>
        <taxon>Chordata</taxon>
        <taxon>Craniata</taxon>
        <taxon>Vertebrata</taxon>
        <taxon>Euteleostomi</taxon>
        <taxon>Mammalia</taxon>
        <taxon>Eutheria</taxon>
        <taxon>Euarchontoglires</taxon>
        <taxon>Glires</taxon>
        <taxon>Rodentia</taxon>
        <taxon>Myomorpha</taxon>
        <taxon>Muroidea</taxon>
        <taxon>Cricetidae</taxon>
        <taxon>Arvicolinae</taxon>
        <taxon>Microtus</taxon>
    </lineage>
</organism>
<dbReference type="Pfam" id="PF22830">
    <property type="entry name" value="CATSPERB_head"/>
    <property type="match status" value="1"/>
</dbReference>
<proteinExistence type="predicted"/>
<protein>
    <submittedName>
        <fullName evidence="8">Cation channel sperm-associated protein subunit beta</fullName>
    </submittedName>
</protein>
<keyword evidence="1" id="KW-0812">Transmembrane</keyword>
<evidence type="ECO:0000313" key="7">
    <source>
        <dbReference type="Proteomes" id="UP000694915"/>
    </source>
</evidence>
<dbReference type="InterPro" id="IPR053903">
    <property type="entry name" value="CATSPERB_head"/>
</dbReference>
<keyword evidence="1" id="KW-0472">Membrane</keyword>
<dbReference type="RefSeq" id="XP_013205039.1">
    <property type="nucleotide sequence ID" value="XM_013349585.1"/>
</dbReference>
<feature type="domain" description="Cation channel sperm-associated auxiliary subunit beta 2nd" evidence="4">
    <location>
        <begin position="146"/>
        <end position="492"/>
    </location>
</feature>
<feature type="domain" description="Cation channel sperm-associated protein subunit beta C-terminal" evidence="2">
    <location>
        <begin position="812"/>
        <end position="1068"/>
    </location>
</feature>
<feature type="domain" description="Cation channel sperm-associated auxiliary subunit beta N-terminal" evidence="3">
    <location>
        <begin position="13"/>
        <end position="132"/>
    </location>
</feature>
<evidence type="ECO:0000259" key="5">
    <source>
        <dbReference type="Pfam" id="PF22830"/>
    </source>
</evidence>
<dbReference type="PANTHER" id="PTHR14705">
    <property type="entry name" value="CATION CHANNEL SPERM-ASSOCIATED PROTEIN SUBUNIT BETA"/>
    <property type="match status" value="1"/>
</dbReference>
<dbReference type="InterPro" id="IPR053904">
    <property type="entry name" value="CATSPERB_Ig-like"/>
</dbReference>
<dbReference type="Pfam" id="PF22831">
    <property type="entry name" value="CATSPERB_Ig-like"/>
    <property type="match status" value="1"/>
</dbReference>
<dbReference type="Pfam" id="PF15149">
    <property type="entry name" value="CATSPERB_C"/>
    <property type="match status" value="1"/>
</dbReference>
<dbReference type="GeneID" id="101991402"/>
<dbReference type="Pfam" id="PF21541">
    <property type="entry name" value="CATSPERB_1st"/>
    <property type="match status" value="1"/>
</dbReference>
<dbReference type="PANTHER" id="PTHR14705:SF0">
    <property type="entry name" value="CATION CHANNEL SPERM-ASSOCIATED AUXILIARY SUBUNIT BETA"/>
    <property type="match status" value="1"/>
</dbReference>
<feature type="domain" description="CATSPERB head" evidence="5">
    <location>
        <begin position="518"/>
        <end position="695"/>
    </location>
</feature>
<dbReference type="InterPro" id="IPR048786">
    <property type="entry name" value="CATSPERB_N"/>
</dbReference>
<dbReference type="Pfam" id="PF21548">
    <property type="entry name" value="CATSPERB_2nd"/>
    <property type="match status" value="1"/>
</dbReference>
<dbReference type="SUPFAM" id="SSF110296">
    <property type="entry name" value="Oligoxyloglucan reducing end-specific cellobiohydrolase"/>
    <property type="match status" value="1"/>
</dbReference>
<sequence length="1090" mass="123888">MPYPVSGDNEKHFVCSSDQLPSDQKIIKLYLSTHSLKVYCFFQSENIDSSKGVLGIFTAGGLAPKLIIMNSTYHDGFHFKLTLFDNRSLWVLDIPRRNITVRKNIAAAEEWTIKITMHEGLNIYETEGTLLDLVREPILQWSLGSKMSEALVKQLYPHVTDIRVAKCPCANDVALIGYILNSTYNGVFIGVTISGFWDYNKTKWYDLTENIYSHLKDEHKGLTLIDMVLTNHFLVILTSLGLFVSSDLRYPVSTGIQLSRADFCGFERVDYVKGKLWYNEKCFANREGFEADYVTITFDRNMTLSESSSCFYSKEPFLRWSPCLSSPFKTTRFLPHVISFLIDQESGTGIYLFHTRSSKRTFVSVSVLKNEKPNPQPKFPNFHFPASFSNPVGMVFHPRSHFLYVYGNEVWLSMDGGNTFEQLCDFLNNFVRKTVHCFYSSAISFITQNGMIYMTKAGSTRYTHSGECLDKVFTIYYDHLGFLHKITPGHVSAASSFSRSRGVNVFGKPPDLGFDAALAPQYLSPKEMLFFAHVPLNTSASSIDRMKFKNIHLGKLIKFGKNGLGIIRKLLEHTKGPFGFQTSILTEVVEPFGIESDQESQCVSASLSISRFKNHFYRITITTQDNTVIFKNSDREKTVVKPGYSSFLITEIEDSKNALSLATMPLTVTSNLTFPVHSWYLFDFGTVNGRNWNIILRPCNYWVQQNDHDMLSPNVVKYIDVGNKVNYELKLIPNTRGLRILEVPPVIVVVGNPSILKVKVEGRFDFVDSYHLKVEVASNYFHKGSTSIGLIIWEASSECPVSTVVPTMKSSCGYLRDMHYIPPRHIPHEAWASGVHKDTHGFNMIKTLPVNYRPPSNMGISIPLTDNFYHADPSKPIPRNLFHKSKETGKYKQCANATNREMCNCSEKHKLSDFLDVSDCKEKVRRFKFPVTQLPVVLEIHDEEKKFLAGPPYLVTVTELNMRQNWQIKHNTPLNVRKMQGYLEPMLKTEVYNPLGLNLSIMGSELFHFKLSVVPGVTFCELVEEFQIYVDEVPLPFPGHTLIAVATSVVIGGFVFIAFLFQLRNIHPLRSFRRYVRGNTANSSNISISS</sequence>
<feature type="transmembrane region" description="Helical" evidence="1">
    <location>
        <begin position="1042"/>
        <end position="1063"/>
    </location>
</feature>
<dbReference type="InterPro" id="IPR048789">
    <property type="entry name" value="CATSPERB_C"/>
</dbReference>
<keyword evidence="7" id="KW-1185">Reference proteome</keyword>
<feature type="domain" description="CATSPERB Ig-like" evidence="6">
    <location>
        <begin position="704"/>
        <end position="810"/>
    </location>
</feature>
<evidence type="ECO:0000259" key="4">
    <source>
        <dbReference type="Pfam" id="PF21548"/>
    </source>
</evidence>
<evidence type="ECO:0000259" key="3">
    <source>
        <dbReference type="Pfam" id="PF21541"/>
    </source>
</evidence>
<dbReference type="Proteomes" id="UP000694915">
    <property type="component" value="Chromosome 1"/>
</dbReference>
<dbReference type="InterPro" id="IPR028748">
    <property type="entry name" value="CATSPERB"/>
</dbReference>
<reference evidence="8" key="1">
    <citation type="submission" date="2025-08" db="UniProtKB">
        <authorList>
            <consortium name="RefSeq"/>
        </authorList>
    </citation>
    <scope>IDENTIFICATION</scope>
</reference>
<keyword evidence="1" id="KW-1133">Transmembrane helix</keyword>
<evidence type="ECO:0000256" key="1">
    <source>
        <dbReference type="SAM" id="Phobius"/>
    </source>
</evidence>
<dbReference type="InterPro" id="IPR048788">
    <property type="entry name" value="CATSPERB_2nd"/>
</dbReference>
<evidence type="ECO:0000313" key="8">
    <source>
        <dbReference type="RefSeq" id="XP_013205039.1"/>
    </source>
</evidence>
<evidence type="ECO:0000259" key="6">
    <source>
        <dbReference type="Pfam" id="PF22831"/>
    </source>
</evidence>
<accession>A0ABM1AN51</accession>
<evidence type="ECO:0000259" key="2">
    <source>
        <dbReference type="Pfam" id="PF15149"/>
    </source>
</evidence>